<keyword evidence="2" id="KW-1185">Reference proteome</keyword>
<organism evidence="1 2">
    <name type="scientific">Nocardioides psychrotolerans</name>
    <dbReference type="NCBI Taxonomy" id="1005945"/>
    <lineage>
        <taxon>Bacteria</taxon>
        <taxon>Bacillati</taxon>
        <taxon>Actinomycetota</taxon>
        <taxon>Actinomycetes</taxon>
        <taxon>Propionibacteriales</taxon>
        <taxon>Nocardioidaceae</taxon>
        <taxon>Nocardioides</taxon>
    </lineage>
</organism>
<dbReference type="AlphaFoldDB" id="A0A1I3MBZ3"/>
<dbReference type="Proteomes" id="UP000198649">
    <property type="component" value="Unassembled WGS sequence"/>
</dbReference>
<proteinExistence type="predicted"/>
<sequence>MAPRQVVDLDAYLNNFRARVVQDAFLEATSRYWWRRAEQFEAARPRRTDHYPRDISAATVAAQDERIAATAQACRYRAVIAHSTRLEAAE</sequence>
<dbReference type="EMBL" id="FOQG01000015">
    <property type="protein sequence ID" value="SFI94412.1"/>
    <property type="molecule type" value="Genomic_DNA"/>
</dbReference>
<accession>A0A1I3MBZ3</accession>
<reference evidence="1 2" key="1">
    <citation type="submission" date="2016-10" db="EMBL/GenBank/DDBJ databases">
        <authorList>
            <person name="de Groot N.N."/>
        </authorList>
    </citation>
    <scope>NUCLEOTIDE SEQUENCE [LARGE SCALE GENOMIC DNA]</scope>
    <source>
        <strain evidence="1 2">CGMCC 1.11156</strain>
    </source>
</reference>
<protein>
    <submittedName>
        <fullName evidence="1">Uncharacterized protein</fullName>
    </submittedName>
</protein>
<dbReference type="STRING" id="1005945.SAMN05216561_11540"/>
<gene>
    <name evidence="1" type="ORF">SAMN05216561_11540</name>
</gene>
<evidence type="ECO:0000313" key="2">
    <source>
        <dbReference type="Proteomes" id="UP000198649"/>
    </source>
</evidence>
<name>A0A1I3MBZ3_9ACTN</name>
<dbReference type="RefSeq" id="WP_091115691.1">
    <property type="nucleotide sequence ID" value="NZ_BKAF01000052.1"/>
</dbReference>
<evidence type="ECO:0000313" key="1">
    <source>
        <dbReference type="EMBL" id="SFI94412.1"/>
    </source>
</evidence>